<dbReference type="PANTHER" id="PTHR43280:SF34">
    <property type="entry name" value="ARAC-FAMILY TRANSCRIPTIONAL REGULATOR"/>
    <property type="match status" value="1"/>
</dbReference>
<gene>
    <name evidence="5" type="ORF">BET01_04040</name>
</gene>
<dbReference type="PROSITE" id="PS01124">
    <property type="entry name" value="HTH_ARAC_FAMILY_2"/>
    <property type="match status" value="1"/>
</dbReference>
<name>A0A419T0N2_9FIRM</name>
<evidence type="ECO:0000256" key="1">
    <source>
        <dbReference type="ARBA" id="ARBA00023015"/>
    </source>
</evidence>
<keyword evidence="2" id="KW-0238">DNA-binding</keyword>
<dbReference type="GO" id="GO:0003700">
    <property type="term" value="F:DNA-binding transcription factor activity"/>
    <property type="evidence" value="ECO:0007669"/>
    <property type="project" value="InterPro"/>
</dbReference>
<dbReference type="Pfam" id="PF02311">
    <property type="entry name" value="AraC_binding"/>
    <property type="match status" value="1"/>
</dbReference>
<protein>
    <submittedName>
        <fullName evidence="5">AraC family transcriptional regulator</fullName>
    </submittedName>
</protein>
<evidence type="ECO:0000313" key="5">
    <source>
        <dbReference type="EMBL" id="RKD31035.1"/>
    </source>
</evidence>
<feature type="domain" description="HTH araC/xylS-type" evidence="4">
    <location>
        <begin position="182"/>
        <end position="279"/>
    </location>
</feature>
<dbReference type="SMART" id="SM00342">
    <property type="entry name" value="HTH_ARAC"/>
    <property type="match status" value="1"/>
</dbReference>
<evidence type="ECO:0000256" key="3">
    <source>
        <dbReference type="ARBA" id="ARBA00023163"/>
    </source>
</evidence>
<dbReference type="Gene3D" id="2.60.120.10">
    <property type="entry name" value="Jelly Rolls"/>
    <property type="match status" value="1"/>
</dbReference>
<dbReference type="InterPro" id="IPR018060">
    <property type="entry name" value="HTH_AraC"/>
</dbReference>
<keyword evidence="1" id="KW-0805">Transcription regulation</keyword>
<evidence type="ECO:0000313" key="6">
    <source>
        <dbReference type="Proteomes" id="UP000284277"/>
    </source>
</evidence>
<accession>A0A419T0N2</accession>
<dbReference type="EMBL" id="MCIA01000023">
    <property type="protein sequence ID" value="RKD31035.1"/>
    <property type="molecule type" value="Genomic_DNA"/>
</dbReference>
<dbReference type="Proteomes" id="UP000284277">
    <property type="component" value="Unassembled WGS sequence"/>
</dbReference>
<dbReference type="PANTHER" id="PTHR43280">
    <property type="entry name" value="ARAC-FAMILY TRANSCRIPTIONAL REGULATOR"/>
    <property type="match status" value="1"/>
</dbReference>
<dbReference type="Gene3D" id="1.10.10.60">
    <property type="entry name" value="Homeodomain-like"/>
    <property type="match status" value="2"/>
</dbReference>
<dbReference type="InterPro" id="IPR003313">
    <property type="entry name" value="AraC-bd"/>
</dbReference>
<comment type="caution">
    <text evidence="5">The sequence shown here is derived from an EMBL/GenBank/DDBJ whole genome shotgun (WGS) entry which is preliminary data.</text>
</comment>
<keyword evidence="6" id="KW-1185">Reference proteome</keyword>
<reference evidence="5 6" key="1">
    <citation type="submission" date="2016-08" db="EMBL/GenBank/DDBJ databases">
        <title>A new outlook on sporulation: Clostridium algidixylanolyticum.</title>
        <authorList>
            <person name="Poppleton D.I."/>
            <person name="Gribaldo S."/>
        </authorList>
    </citation>
    <scope>NUCLEOTIDE SEQUENCE [LARGE SCALE GENOMIC DNA]</scope>
    <source>
        <strain evidence="5 6">SPL73</strain>
    </source>
</reference>
<evidence type="ECO:0000259" key="4">
    <source>
        <dbReference type="PROSITE" id="PS01124"/>
    </source>
</evidence>
<dbReference type="InterPro" id="IPR009057">
    <property type="entry name" value="Homeodomain-like_sf"/>
</dbReference>
<dbReference type="SUPFAM" id="SSF46689">
    <property type="entry name" value="Homeodomain-like"/>
    <property type="match status" value="2"/>
</dbReference>
<dbReference type="GO" id="GO:0043565">
    <property type="term" value="F:sequence-specific DNA binding"/>
    <property type="evidence" value="ECO:0007669"/>
    <property type="project" value="InterPro"/>
</dbReference>
<dbReference type="InterPro" id="IPR037923">
    <property type="entry name" value="HTH-like"/>
</dbReference>
<dbReference type="SUPFAM" id="SSF51215">
    <property type="entry name" value="Regulatory protein AraC"/>
    <property type="match status" value="1"/>
</dbReference>
<dbReference type="OrthoDB" id="9774814at2"/>
<sequence length="283" mass="33304">MDNYEKRGYLNSDFKLFHLLDTKKQDFEYHYHDFDKIIIFIQGDVTYRIEGCAYKLEPYDILLVNHNDIHKPDIDPSVPYERIIVYLSPGFLQAYQSDSYDLSTCFKKSKELHSHVLRLHSMEKSSLYRTLTDLEYDCTHDGYARDLYCQVLFLEFMIQINRASLTNLVTYLPPATGDHRIIAIMDFINSHLIDDMTVDTIAESCFISRYHLMHLFKDETGYTLFDYITEKRLLLARDLRKTGISVTEACFRSGFKNYSTFSRAYKKHFHASPSETIKDNPPI</sequence>
<dbReference type="InterPro" id="IPR014710">
    <property type="entry name" value="RmlC-like_jellyroll"/>
</dbReference>
<proteinExistence type="predicted"/>
<keyword evidence="3" id="KW-0804">Transcription</keyword>
<dbReference type="RefSeq" id="WP_120197253.1">
    <property type="nucleotide sequence ID" value="NZ_MCIA01000023.1"/>
</dbReference>
<dbReference type="AlphaFoldDB" id="A0A419T0N2"/>
<organism evidence="5 6">
    <name type="scientific">Lacrimispora algidixylanolytica</name>
    <dbReference type="NCBI Taxonomy" id="94868"/>
    <lineage>
        <taxon>Bacteria</taxon>
        <taxon>Bacillati</taxon>
        <taxon>Bacillota</taxon>
        <taxon>Clostridia</taxon>
        <taxon>Lachnospirales</taxon>
        <taxon>Lachnospiraceae</taxon>
        <taxon>Lacrimispora</taxon>
    </lineage>
</organism>
<dbReference type="Pfam" id="PF12833">
    <property type="entry name" value="HTH_18"/>
    <property type="match status" value="1"/>
</dbReference>
<evidence type="ECO:0000256" key="2">
    <source>
        <dbReference type="ARBA" id="ARBA00023125"/>
    </source>
</evidence>